<proteinExistence type="predicted"/>
<name>W2TL35_NECAM</name>
<reference evidence="2" key="1">
    <citation type="journal article" date="2014" name="Nat. Genet.">
        <title>Genome of the human hookworm Necator americanus.</title>
        <authorList>
            <person name="Tang Y.T."/>
            <person name="Gao X."/>
            <person name="Rosa B.A."/>
            <person name="Abubucker S."/>
            <person name="Hallsworth-Pepin K."/>
            <person name="Martin J."/>
            <person name="Tyagi R."/>
            <person name="Heizer E."/>
            <person name="Zhang X."/>
            <person name="Bhonagiri-Palsikar V."/>
            <person name="Minx P."/>
            <person name="Warren W.C."/>
            <person name="Wang Q."/>
            <person name="Zhan B."/>
            <person name="Hotez P.J."/>
            <person name="Sternberg P.W."/>
            <person name="Dougall A."/>
            <person name="Gaze S.T."/>
            <person name="Mulvenna J."/>
            <person name="Sotillo J."/>
            <person name="Ranganathan S."/>
            <person name="Rabelo E.M."/>
            <person name="Wilson R.K."/>
            <person name="Felgner P.L."/>
            <person name="Bethony J."/>
            <person name="Hawdon J.M."/>
            <person name="Gasser R.B."/>
            <person name="Loukas A."/>
            <person name="Mitreva M."/>
        </authorList>
    </citation>
    <scope>NUCLEOTIDE SEQUENCE [LARGE SCALE GENOMIC DNA]</scope>
</reference>
<protein>
    <submittedName>
        <fullName evidence="1">Uncharacterized protein</fullName>
    </submittedName>
</protein>
<dbReference type="Proteomes" id="UP000053676">
    <property type="component" value="Unassembled WGS sequence"/>
</dbReference>
<dbReference type="AlphaFoldDB" id="W2TL35"/>
<sequence>MTSAVRGRTIITVAILLVSYLVAGAFVFQALEYGHELEARSNFSFAIHRFKNATGVNQSEIDRLFADIRDCRLERHLDGEECDEFTKLVLRPSVLFCWNSHQYCWLWSRLTKNGTWKIVYNCVLYHW</sequence>
<dbReference type="OrthoDB" id="297496at2759"/>
<gene>
    <name evidence="1" type="ORF">NECAME_17693</name>
</gene>
<evidence type="ECO:0000313" key="2">
    <source>
        <dbReference type="Proteomes" id="UP000053676"/>
    </source>
</evidence>
<dbReference type="KEGG" id="nai:NECAME_17693"/>
<dbReference type="EMBL" id="KI658454">
    <property type="protein sequence ID" value="ETN82503.1"/>
    <property type="molecule type" value="Genomic_DNA"/>
</dbReference>
<dbReference type="Gene3D" id="1.10.287.70">
    <property type="match status" value="1"/>
</dbReference>
<organism evidence="1 2">
    <name type="scientific">Necator americanus</name>
    <name type="common">Human hookworm</name>
    <dbReference type="NCBI Taxonomy" id="51031"/>
    <lineage>
        <taxon>Eukaryota</taxon>
        <taxon>Metazoa</taxon>
        <taxon>Ecdysozoa</taxon>
        <taxon>Nematoda</taxon>
        <taxon>Chromadorea</taxon>
        <taxon>Rhabditida</taxon>
        <taxon>Rhabditina</taxon>
        <taxon>Rhabditomorpha</taxon>
        <taxon>Strongyloidea</taxon>
        <taxon>Ancylostomatidae</taxon>
        <taxon>Bunostominae</taxon>
        <taxon>Necator</taxon>
    </lineage>
</organism>
<accession>W2TL35</accession>
<keyword evidence="2" id="KW-1185">Reference proteome</keyword>
<evidence type="ECO:0000313" key="1">
    <source>
        <dbReference type="EMBL" id="ETN82503.1"/>
    </source>
</evidence>